<reference evidence="15 16" key="1">
    <citation type="journal article" date="2020" name="Front. Microbiol.">
        <title>Single-cell genomics of novel Actinobacteria with the Wood-Ljungdahl pathway discovered in a serpentinizing system.</title>
        <authorList>
            <person name="Merino N."/>
            <person name="Kawai M."/>
            <person name="Boyd E.S."/>
            <person name="Colman D.R."/>
            <person name="McGlynn S.E."/>
            <person name="Nealson K.H."/>
            <person name="Kurokawa K."/>
            <person name="Hongoh Y."/>
        </authorList>
    </citation>
    <scope>NUCLEOTIDE SEQUENCE [LARGE SCALE GENOMIC DNA]</scope>
    <source>
        <strain evidence="15 16">S03</strain>
    </source>
</reference>
<evidence type="ECO:0000256" key="5">
    <source>
        <dbReference type="ARBA" id="ARBA00022485"/>
    </source>
</evidence>
<dbReference type="PANTHER" id="PTHR30573">
    <property type="entry name" value="QUINOLINATE SYNTHETASE A"/>
    <property type="match status" value="1"/>
</dbReference>
<feature type="binding site" evidence="14">
    <location>
        <begin position="198"/>
        <end position="200"/>
    </location>
    <ligand>
        <name>iminosuccinate</name>
        <dbReference type="ChEBI" id="CHEBI:77875"/>
    </ligand>
</feature>
<evidence type="ECO:0000313" key="16">
    <source>
        <dbReference type="Proteomes" id="UP000574717"/>
    </source>
</evidence>
<dbReference type="PANTHER" id="PTHR30573:SF0">
    <property type="entry name" value="QUINOLINATE SYNTHASE, CHLOROPLASTIC"/>
    <property type="match status" value="1"/>
</dbReference>
<dbReference type="InterPro" id="IPR003473">
    <property type="entry name" value="NadA"/>
</dbReference>
<dbReference type="RefSeq" id="WP_176236821.1">
    <property type="nucleotide sequence ID" value="NZ_BLRU01000035.1"/>
</dbReference>
<feature type="binding site" evidence="14">
    <location>
        <position position="260"/>
    </location>
    <ligand>
        <name>[4Fe-4S] cluster</name>
        <dbReference type="ChEBI" id="CHEBI:49883"/>
    </ligand>
</feature>
<evidence type="ECO:0000256" key="11">
    <source>
        <dbReference type="ARBA" id="ARBA00023014"/>
    </source>
</evidence>
<feature type="binding site" evidence="14">
    <location>
        <position position="215"/>
    </location>
    <ligand>
        <name>iminosuccinate</name>
        <dbReference type="ChEBI" id="CHEBI:77875"/>
    </ligand>
</feature>
<keyword evidence="5 14" id="KW-0004">4Fe-4S</keyword>
<evidence type="ECO:0000256" key="2">
    <source>
        <dbReference type="ARBA" id="ARBA00004496"/>
    </source>
</evidence>
<proteinExistence type="inferred from homology"/>
<keyword evidence="9 14" id="KW-0479">Metal-binding</keyword>
<dbReference type="GO" id="GO:0034628">
    <property type="term" value="P:'de novo' NAD+ biosynthetic process from L-aspartate"/>
    <property type="evidence" value="ECO:0007669"/>
    <property type="project" value="TreeGrafter"/>
</dbReference>
<dbReference type="HAMAP" id="MF_00568">
    <property type="entry name" value="NadA_type2"/>
    <property type="match status" value="1"/>
</dbReference>
<gene>
    <name evidence="14" type="primary">nadA</name>
    <name evidence="15" type="ORF">HKBW3S03_00590</name>
</gene>
<organism evidence="15 16">
    <name type="scientific">Candidatus Hakubella thermalkaliphila</name>
    <dbReference type="NCBI Taxonomy" id="2754717"/>
    <lineage>
        <taxon>Bacteria</taxon>
        <taxon>Bacillati</taxon>
        <taxon>Actinomycetota</taxon>
        <taxon>Actinomycetota incertae sedis</taxon>
        <taxon>Candidatus Hakubellales</taxon>
        <taxon>Candidatus Hakubellaceae</taxon>
        <taxon>Candidatus Hakubella</taxon>
    </lineage>
</organism>
<dbReference type="InterPro" id="IPR036094">
    <property type="entry name" value="NadA_sf"/>
</dbReference>
<dbReference type="EMBL" id="BLRU01000035">
    <property type="protein sequence ID" value="GFP19086.1"/>
    <property type="molecule type" value="Genomic_DNA"/>
</dbReference>
<keyword evidence="8 14" id="KW-0808">Transferase</keyword>
<evidence type="ECO:0000313" key="15">
    <source>
        <dbReference type="EMBL" id="GFP19086.1"/>
    </source>
</evidence>
<protein>
    <recommendedName>
        <fullName evidence="13 14">Quinolinate synthase</fullName>
        <ecNumber evidence="4 14">2.5.1.72</ecNumber>
    </recommendedName>
</protein>
<feature type="binding site" evidence="14">
    <location>
        <position position="129"/>
    </location>
    <ligand>
        <name>iminosuccinate</name>
        <dbReference type="ChEBI" id="CHEBI:77875"/>
    </ligand>
</feature>
<evidence type="ECO:0000256" key="7">
    <source>
        <dbReference type="ARBA" id="ARBA00022642"/>
    </source>
</evidence>
<comment type="cofactor">
    <cofactor evidence="14">
        <name>[4Fe-4S] cluster</name>
        <dbReference type="ChEBI" id="CHEBI:49883"/>
    </cofactor>
    <text evidence="14">Binds 1 [4Fe-4S] cluster per subunit.</text>
</comment>
<evidence type="ECO:0000256" key="8">
    <source>
        <dbReference type="ARBA" id="ARBA00022679"/>
    </source>
</evidence>
<dbReference type="GO" id="GO:0051539">
    <property type="term" value="F:4 iron, 4 sulfur cluster binding"/>
    <property type="evidence" value="ECO:0007669"/>
    <property type="project" value="UniProtKB-KW"/>
</dbReference>
<comment type="similarity">
    <text evidence="14">Belongs to the quinolinate synthase family. Type 2 subfamily.</text>
</comment>
<dbReference type="Proteomes" id="UP000574717">
    <property type="component" value="Unassembled WGS sequence"/>
</dbReference>
<keyword evidence="7 14" id="KW-0662">Pyridine nucleotide biosynthesis</keyword>
<accession>A0A6V8NKN7</accession>
<keyword evidence="10 14" id="KW-0408">Iron</keyword>
<dbReference type="AlphaFoldDB" id="A0A6V8NKN7"/>
<dbReference type="UniPathway" id="UPA00253">
    <property type="reaction ID" value="UER00327"/>
</dbReference>
<dbReference type="SUPFAM" id="SSF142754">
    <property type="entry name" value="NadA-like"/>
    <property type="match status" value="1"/>
</dbReference>
<comment type="pathway">
    <text evidence="3 14">Cofactor biosynthesis; NAD(+) biosynthesis; quinolinate from iminoaspartate: step 1/1.</text>
</comment>
<comment type="subcellular location">
    <subcellularLocation>
        <location evidence="2 14">Cytoplasm</location>
    </subcellularLocation>
</comment>
<comment type="caution">
    <text evidence="15">The sequence shown here is derived from an EMBL/GenBank/DDBJ whole genome shotgun (WGS) entry which is preliminary data.</text>
</comment>
<evidence type="ECO:0000256" key="4">
    <source>
        <dbReference type="ARBA" id="ARBA00012669"/>
    </source>
</evidence>
<dbReference type="FunFam" id="3.40.50.10800:FF:000003">
    <property type="entry name" value="Quinolinate synthase A"/>
    <property type="match status" value="1"/>
</dbReference>
<keyword evidence="11 14" id="KW-0411">Iron-sulfur</keyword>
<evidence type="ECO:0000256" key="12">
    <source>
        <dbReference type="ARBA" id="ARBA00050125"/>
    </source>
</evidence>
<dbReference type="EC" id="2.5.1.72" evidence="4 14"/>
<feature type="binding site" evidence="14">
    <location>
        <position position="41"/>
    </location>
    <ligand>
        <name>iminosuccinate</name>
        <dbReference type="ChEBI" id="CHEBI:77875"/>
    </ligand>
</feature>
<evidence type="ECO:0000256" key="10">
    <source>
        <dbReference type="ARBA" id="ARBA00023004"/>
    </source>
</evidence>
<dbReference type="Gene3D" id="3.40.50.10800">
    <property type="entry name" value="NadA-like"/>
    <property type="match status" value="3"/>
</dbReference>
<keyword evidence="6 14" id="KW-0963">Cytoplasm</keyword>
<comment type="function">
    <text evidence="1 14">Catalyzes the condensation of iminoaspartate with dihydroxyacetone phosphate to form quinolinate.</text>
</comment>
<dbReference type="Pfam" id="PF02445">
    <property type="entry name" value="NadA"/>
    <property type="match status" value="1"/>
</dbReference>
<evidence type="ECO:0000256" key="9">
    <source>
        <dbReference type="ARBA" id="ARBA00022723"/>
    </source>
</evidence>
<dbReference type="FunFam" id="3.40.50.10800:FF:000001">
    <property type="entry name" value="Quinolinate synthase A"/>
    <property type="match status" value="1"/>
</dbReference>
<evidence type="ECO:0000256" key="14">
    <source>
        <dbReference type="HAMAP-Rule" id="MF_00568"/>
    </source>
</evidence>
<sequence length="320" mass="35494">MPAEILRSKIEKLKRERNAVILAHNYQIGEVQNIADFVGDSLGLSQQAAGTDADVIVFCGVHFMAETAAILCPQKVVLLPDLDAGCPMADMITADQLRGRKKQCPEATVVCYVNSTAEVKSESDICCTSANAAKVIDSLAGVEEILFVPDKYLGHYVSTKTDKKIILWNGFCPTHVRILPQDIVKLKEEHPEAKVVVHPECTPQVIELADSVASTSGILKYARECDSEEIIVGTEVGIIHRLHKENPDKKFYPASPRAICPNMKLTNLEKVLWALEDMAPRIEVPLEVAWGGQESHRQDVSCEIDWKGKKPDSYPFYRQL</sequence>
<dbReference type="GO" id="GO:0046872">
    <property type="term" value="F:metal ion binding"/>
    <property type="evidence" value="ECO:0007669"/>
    <property type="project" value="UniProtKB-KW"/>
</dbReference>
<comment type="catalytic activity">
    <reaction evidence="12">
        <text>iminosuccinate + dihydroxyacetone phosphate = quinolinate + phosphate + 2 H2O + H(+)</text>
        <dbReference type="Rhea" id="RHEA:25888"/>
        <dbReference type="ChEBI" id="CHEBI:15377"/>
        <dbReference type="ChEBI" id="CHEBI:15378"/>
        <dbReference type="ChEBI" id="CHEBI:29959"/>
        <dbReference type="ChEBI" id="CHEBI:43474"/>
        <dbReference type="ChEBI" id="CHEBI:57642"/>
        <dbReference type="ChEBI" id="CHEBI:77875"/>
        <dbReference type="EC" id="2.5.1.72"/>
    </reaction>
    <physiologicalReaction direction="left-to-right" evidence="12">
        <dbReference type="Rhea" id="RHEA:25889"/>
    </physiologicalReaction>
</comment>
<evidence type="ECO:0000256" key="6">
    <source>
        <dbReference type="ARBA" id="ARBA00022490"/>
    </source>
</evidence>
<dbReference type="GO" id="GO:0005737">
    <property type="term" value="C:cytoplasm"/>
    <property type="evidence" value="ECO:0007669"/>
    <property type="project" value="UniProtKB-SubCell"/>
</dbReference>
<feature type="binding site" evidence="14">
    <location>
        <position position="24"/>
    </location>
    <ligand>
        <name>iminosuccinate</name>
        <dbReference type="ChEBI" id="CHEBI:77875"/>
    </ligand>
</feature>
<evidence type="ECO:0000256" key="3">
    <source>
        <dbReference type="ARBA" id="ARBA00005065"/>
    </source>
</evidence>
<feature type="binding site" evidence="14">
    <location>
        <begin position="112"/>
        <end position="114"/>
    </location>
    <ligand>
        <name>iminosuccinate</name>
        <dbReference type="ChEBI" id="CHEBI:77875"/>
    </ligand>
</feature>
<feature type="binding site" evidence="14">
    <location>
        <position position="86"/>
    </location>
    <ligand>
        <name>[4Fe-4S] cluster</name>
        <dbReference type="ChEBI" id="CHEBI:49883"/>
    </ligand>
</feature>
<feature type="binding site" evidence="14">
    <location>
        <position position="172"/>
    </location>
    <ligand>
        <name>[4Fe-4S] cluster</name>
        <dbReference type="ChEBI" id="CHEBI:49883"/>
    </ligand>
</feature>
<dbReference type="GO" id="GO:0008987">
    <property type="term" value="F:quinolinate synthetase A activity"/>
    <property type="evidence" value="ECO:0007669"/>
    <property type="project" value="UniProtKB-UniRule"/>
</dbReference>
<dbReference type="InterPro" id="IPR023066">
    <property type="entry name" value="Quinolinate_synth_type2"/>
</dbReference>
<dbReference type="NCBIfam" id="TIGR00550">
    <property type="entry name" value="nadA"/>
    <property type="match status" value="1"/>
</dbReference>
<dbReference type="NCBIfam" id="NF006878">
    <property type="entry name" value="PRK09375.1-2"/>
    <property type="match status" value="1"/>
</dbReference>
<evidence type="ECO:0000256" key="13">
    <source>
        <dbReference type="ARBA" id="ARBA00073059"/>
    </source>
</evidence>
<name>A0A6V8NKN7_9ACTN</name>
<evidence type="ECO:0000256" key="1">
    <source>
        <dbReference type="ARBA" id="ARBA00003791"/>
    </source>
</evidence>